<evidence type="ECO:0000313" key="2">
    <source>
        <dbReference type="EMBL" id="MEJ8854588.1"/>
    </source>
</evidence>
<feature type="domain" description="Serine aminopeptidase S33" evidence="1">
    <location>
        <begin position="47"/>
        <end position="144"/>
    </location>
</feature>
<organism evidence="2 3">
    <name type="scientific">Variovorax robiniae</name>
    <dbReference type="NCBI Taxonomy" id="1836199"/>
    <lineage>
        <taxon>Bacteria</taxon>
        <taxon>Pseudomonadati</taxon>
        <taxon>Pseudomonadota</taxon>
        <taxon>Betaproteobacteria</taxon>
        <taxon>Burkholderiales</taxon>
        <taxon>Comamonadaceae</taxon>
        <taxon>Variovorax</taxon>
    </lineage>
</organism>
<dbReference type="Pfam" id="PF12146">
    <property type="entry name" value="Hydrolase_4"/>
    <property type="match status" value="1"/>
</dbReference>
<protein>
    <submittedName>
        <fullName evidence="2">Alpha/beta fold hydrolase</fullName>
    </submittedName>
</protein>
<gene>
    <name evidence="2" type="ORF">WKW79_08410</name>
</gene>
<dbReference type="SUPFAM" id="SSF53474">
    <property type="entry name" value="alpha/beta-Hydrolases"/>
    <property type="match status" value="1"/>
</dbReference>
<dbReference type="InterPro" id="IPR022742">
    <property type="entry name" value="Hydrolase_4"/>
</dbReference>
<comment type="caution">
    <text evidence="2">The sequence shown here is derived from an EMBL/GenBank/DDBJ whole genome shotgun (WGS) entry which is preliminary data.</text>
</comment>
<dbReference type="Proteomes" id="UP001367030">
    <property type="component" value="Unassembled WGS sequence"/>
</dbReference>
<dbReference type="GO" id="GO:0016787">
    <property type="term" value="F:hydrolase activity"/>
    <property type="evidence" value="ECO:0007669"/>
    <property type="project" value="UniProtKB-KW"/>
</dbReference>
<reference evidence="2 3" key="1">
    <citation type="submission" date="2024-03" db="EMBL/GenBank/DDBJ databases">
        <title>Novel species of the genus Variovorax.</title>
        <authorList>
            <person name="Liu Q."/>
            <person name="Xin Y.-H."/>
        </authorList>
    </citation>
    <scope>NUCLEOTIDE SEQUENCE [LARGE SCALE GENOMIC DNA]</scope>
    <source>
        <strain evidence="2 3">KACC 18901</strain>
    </source>
</reference>
<keyword evidence="3" id="KW-1185">Reference proteome</keyword>
<accession>A0ABU8X6B5</accession>
<dbReference type="InterPro" id="IPR029058">
    <property type="entry name" value="AB_hydrolase_fold"/>
</dbReference>
<proteinExistence type="predicted"/>
<keyword evidence="2" id="KW-0378">Hydrolase</keyword>
<evidence type="ECO:0000313" key="3">
    <source>
        <dbReference type="Proteomes" id="UP001367030"/>
    </source>
</evidence>
<sequence length="268" mass="29879">MTPLMFGPSSRQLFGLFHPAERVSGTAVLICPPFGQEAIRAHRLIRVLADRLARSGVSVLRFDYYGSGDSPGDESEAELEGWRRDVCVAHEELVRLTDAPNVVWLGARLGAAVAVMAAHSGRCDPARLLLWDPIVDGKAYLAQLRERHVDALERSFVVPKAEWRRQLSQPPETFTGELLGFEISPVLHGQLRTLDAASLPLTALYETTVLASEDDTVTRHWAEREQARHMPLRLLPFKHLMEWLSDPHPHNALVPAEAVQRLLAEVGK</sequence>
<name>A0ABU8X6B5_9BURK</name>
<dbReference type="EMBL" id="JBBKZS010000003">
    <property type="protein sequence ID" value="MEJ8854588.1"/>
    <property type="molecule type" value="Genomic_DNA"/>
</dbReference>
<evidence type="ECO:0000259" key="1">
    <source>
        <dbReference type="Pfam" id="PF12146"/>
    </source>
</evidence>
<dbReference type="Gene3D" id="3.40.50.1820">
    <property type="entry name" value="alpha/beta hydrolase"/>
    <property type="match status" value="1"/>
</dbReference>
<dbReference type="RefSeq" id="WP_340334687.1">
    <property type="nucleotide sequence ID" value="NZ_JBBKZS010000003.1"/>
</dbReference>